<dbReference type="Gramene" id="Psat03G0416600-T1">
    <property type="protein sequence ID" value="KAI5429465.1"/>
    <property type="gene ID" value="KIW84_034166"/>
</dbReference>
<keyword evidence="3" id="KW-1185">Reference proteome</keyword>
<gene>
    <name evidence="2" type="ORF">KIW84_034166</name>
</gene>
<dbReference type="AlphaFoldDB" id="A0A9D4Y2R8"/>
<name>A0A9D4Y2R8_PEA</name>
<dbReference type="Proteomes" id="UP001058974">
    <property type="component" value="Chromosome 3"/>
</dbReference>
<sequence>MAITIPKDEYQLGLEACKHNLLGRIIWSKGSSPSTVVSIRSKRNTLWSSISKWGITSPGKGFFEFSFSSIEDVRRVRSLNSWNLSPGVLKLFPWTRDFVPSNVHNTYAQVWIRIHGLSQEYWRPKIIFTIASNIDIRLCIDLTSNKPAFDRTFGHYVRVSVDMDFTNDLCYKILVGRKENGKDPVIEVTEAQIVHREAGEPSGVNKEVTIDAMEIPQPYY</sequence>
<dbReference type="PANTHER" id="PTHR31286:SF176">
    <property type="entry name" value="DUF4283 DOMAIN PROTEIN"/>
    <property type="match status" value="1"/>
</dbReference>
<comment type="caution">
    <text evidence="2">The sequence shown here is derived from an EMBL/GenBank/DDBJ whole genome shotgun (WGS) entry which is preliminary data.</text>
</comment>
<reference evidence="2 3" key="1">
    <citation type="journal article" date="2022" name="Nat. Genet.">
        <title>Improved pea reference genome and pan-genome highlight genomic features and evolutionary characteristics.</title>
        <authorList>
            <person name="Yang T."/>
            <person name="Liu R."/>
            <person name="Luo Y."/>
            <person name="Hu S."/>
            <person name="Wang D."/>
            <person name="Wang C."/>
            <person name="Pandey M.K."/>
            <person name="Ge S."/>
            <person name="Xu Q."/>
            <person name="Li N."/>
            <person name="Li G."/>
            <person name="Huang Y."/>
            <person name="Saxena R.K."/>
            <person name="Ji Y."/>
            <person name="Li M."/>
            <person name="Yan X."/>
            <person name="He Y."/>
            <person name="Liu Y."/>
            <person name="Wang X."/>
            <person name="Xiang C."/>
            <person name="Varshney R.K."/>
            <person name="Ding H."/>
            <person name="Gao S."/>
            <person name="Zong X."/>
        </authorList>
    </citation>
    <scope>NUCLEOTIDE SEQUENCE [LARGE SCALE GENOMIC DNA]</scope>
    <source>
        <strain evidence="2 3">cv. Zhongwan 6</strain>
    </source>
</reference>
<evidence type="ECO:0000259" key="1">
    <source>
        <dbReference type="Pfam" id="PF14111"/>
    </source>
</evidence>
<dbReference type="InterPro" id="IPR040256">
    <property type="entry name" value="At4g02000-like"/>
</dbReference>
<protein>
    <recommendedName>
        <fullName evidence="1">DUF4283 domain-containing protein</fullName>
    </recommendedName>
</protein>
<dbReference type="EMBL" id="JAMSHJ010000003">
    <property type="protein sequence ID" value="KAI5429465.1"/>
    <property type="molecule type" value="Genomic_DNA"/>
</dbReference>
<dbReference type="InterPro" id="IPR025558">
    <property type="entry name" value="DUF4283"/>
</dbReference>
<accession>A0A9D4Y2R8</accession>
<evidence type="ECO:0000313" key="2">
    <source>
        <dbReference type="EMBL" id="KAI5429465.1"/>
    </source>
</evidence>
<dbReference type="Pfam" id="PF14111">
    <property type="entry name" value="DUF4283"/>
    <property type="match status" value="1"/>
</dbReference>
<evidence type="ECO:0000313" key="3">
    <source>
        <dbReference type="Proteomes" id="UP001058974"/>
    </source>
</evidence>
<proteinExistence type="predicted"/>
<feature type="domain" description="DUF4283" evidence="1">
    <location>
        <begin position="15"/>
        <end position="101"/>
    </location>
</feature>
<organism evidence="2 3">
    <name type="scientific">Pisum sativum</name>
    <name type="common">Garden pea</name>
    <name type="synonym">Lathyrus oleraceus</name>
    <dbReference type="NCBI Taxonomy" id="3888"/>
    <lineage>
        <taxon>Eukaryota</taxon>
        <taxon>Viridiplantae</taxon>
        <taxon>Streptophyta</taxon>
        <taxon>Embryophyta</taxon>
        <taxon>Tracheophyta</taxon>
        <taxon>Spermatophyta</taxon>
        <taxon>Magnoliopsida</taxon>
        <taxon>eudicotyledons</taxon>
        <taxon>Gunneridae</taxon>
        <taxon>Pentapetalae</taxon>
        <taxon>rosids</taxon>
        <taxon>fabids</taxon>
        <taxon>Fabales</taxon>
        <taxon>Fabaceae</taxon>
        <taxon>Papilionoideae</taxon>
        <taxon>50 kb inversion clade</taxon>
        <taxon>NPAAA clade</taxon>
        <taxon>Hologalegina</taxon>
        <taxon>IRL clade</taxon>
        <taxon>Fabeae</taxon>
        <taxon>Lathyrus</taxon>
    </lineage>
</organism>
<dbReference type="PANTHER" id="PTHR31286">
    <property type="entry name" value="GLYCINE-RICH CELL WALL STRUCTURAL PROTEIN 1.8-LIKE"/>
    <property type="match status" value="1"/>
</dbReference>